<evidence type="ECO:0000256" key="1">
    <source>
        <dbReference type="ARBA" id="ARBA00022723"/>
    </source>
</evidence>
<dbReference type="PANTHER" id="PTHR30004">
    <property type="entry name" value="4-HYDROXYTHREONINE-4-PHOSPHATE DEHYDROGENASE"/>
    <property type="match status" value="1"/>
</dbReference>
<dbReference type="EMBL" id="CASHTH010002987">
    <property type="protein sequence ID" value="CAI8038365.1"/>
    <property type="molecule type" value="Genomic_DNA"/>
</dbReference>
<accession>A0AA35X523</accession>
<dbReference type="GO" id="GO:0042823">
    <property type="term" value="P:pyridoxal phosphate biosynthetic process"/>
    <property type="evidence" value="ECO:0007669"/>
    <property type="project" value="TreeGrafter"/>
</dbReference>
<dbReference type="Proteomes" id="UP001174909">
    <property type="component" value="Unassembled WGS sequence"/>
</dbReference>
<dbReference type="InterPro" id="IPR005255">
    <property type="entry name" value="PdxA_fam"/>
</dbReference>
<keyword evidence="5" id="KW-1185">Reference proteome</keyword>
<name>A0AA35X523_GEOBA</name>
<comment type="caution">
    <text evidence="4">The sequence shown here is derived from an EMBL/GenBank/DDBJ whole genome shotgun (WGS) entry which is preliminary data.</text>
</comment>
<protein>
    <submittedName>
        <fullName evidence="4">4-hydroxythreonine-4-phosphate dehydrogenase</fullName>
    </submittedName>
</protein>
<keyword evidence="1" id="KW-0479">Metal-binding</keyword>
<dbReference type="AlphaFoldDB" id="A0AA35X523"/>
<evidence type="ECO:0000313" key="5">
    <source>
        <dbReference type="Proteomes" id="UP001174909"/>
    </source>
</evidence>
<keyword evidence="3" id="KW-0520">NAD</keyword>
<dbReference type="GO" id="GO:0046872">
    <property type="term" value="F:metal ion binding"/>
    <property type="evidence" value="ECO:0007669"/>
    <property type="project" value="UniProtKB-KW"/>
</dbReference>
<gene>
    <name evidence="4" type="ORF">GBAR_LOCUS21392</name>
</gene>
<proteinExistence type="predicted"/>
<evidence type="ECO:0000256" key="3">
    <source>
        <dbReference type="ARBA" id="ARBA00023027"/>
    </source>
</evidence>
<dbReference type="PANTHER" id="PTHR30004:SF5">
    <property type="entry name" value="4-HYDROXYTHREONINE-4-PHOSPHATE DEHYDROGENASE"/>
    <property type="match status" value="1"/>
</dbReference>
<dbReference type="GO" id="GO:0051287">
    <property type="term" value="F:NAD binding"/>
    <property type="evidence" value="ECO:0007669"/>
    <property type="project" value="InterPro"/>
</dbReference>
<dbReference type="GO" id="GO:0008615">
    <property type="term" value="P:pyridoxine biosynthetic process"/>
    <property type="evidence" value="ECO:0007669"/>
    <property type="project" value="TreeGrafter"/>
</dbReference>
<keyword evidence="2" id="KW-0560">Oxidoreductase</keyword>
<evidence type="ECO:0000256" key="2">
    <source>
        <dbReference type="ARBA" id="ARBA00023002"/>
    </source>
</evidence>
<dbReference type="SUPFAM" id="SSF53659">
    <property type="entry name" value="Isocitrate/Isopropylmalate dehydrogenase-like"/>
    <property type="match status" value="1"/>
</dbReference>
<dbReference type="GO" id="GO:0050570">
    <property type="term" value="F:4-hydroxythreonine-4-phosphate dehydrogenase activity"/>
    <property type="evidence" value="ECO:0007669"/>
    <property type="project" value="TreeGrafter"/>
</dbReference>
<sequence>MLESGIRCYGHWTREQGNHRTLRIPFMGHTEYLAELTGSKCPVMLLTDGELRVALVTTHIPLNQVAEAVTCERVTAVATVLHNDLRSRLDIASPRIGVCGLNPHAGEGGVLGDEEIEKIIPAIEMLQKQGIKCSRTSTCRYDIRSESTRKIRCHSIDVPRSGIAGGQICRIRRSGECHTRTAHYSYLSRPRNCLRNCRYWQCRNQQPVKRC</sequence>
<dbReference type="Pfam" id="PF04166">
    <property type="entry name" value="PdxA"/>
    <property type="match status" value="1"/>
</dbReference>
<reference evidence="4" key="1">
    <citation type="submission" date="2023-03" db="EMBL/GenBank/DDBJ databases">
        <authorList>
            <person name="Steffen K."/>
            <person name="Cardenas P."/>
        </authorList>
    </citation>
    <scope>NUCLEOTIDE SEQUENCE</scope>
</reference>
<organism evidence="4 5">
    <name type="scientific">Geodia barretti</name>
    <name type="common">Barrett's horny sponge</name>
    <dbReference type="NCBI Taxonomy" id="519541"/>
    <lineage>
        <taxon>Eukaryota</taxon>
        <taxon>Metazoa</taxon>
        <taxon>Porifera</taxon>
        <taxon>Demospongiae</taxon>
        <taxon>Heteroscleromorpha</taxon>
        <taxon>Tetractinellida</taxon>
        <taxon>Astrophorina</taxon>
        <taxon>Geodiidae</taxon>
        <taxon>Geodia</taxon>
    </lineage>
</organism>
<dbReference type="Gene3D" id="3.40.718.10">
    <property type="entry name" value="Isopropylmalate Dehydrogenase"/>
    <property type="match status" value="1"/>
</dbReference>
<evidence type="ECO:0000313" key="4">
    <source>
        <dbReference type="EMBL" id="CAI8038365.1"/>
    </source>
</evidence>